<protein>
    <submittedName>
        <fullName evidence="2">Uncharacterized protein</fullName>
    </submittedName>
</protein>
<dbReference type="Proteomes" id="UP001217325">
    <property type="component" value="Unassembled WGS sequence"/>
</dbReference>
<organism evidence="2 3">
    <name type="scientific">Rhodococcus qingshengii</name>
    <dbReference type="NCBI Taxonomy" id="334542"/>
    <lineage>
        <taxon>Bacteria</taxon>
        <taxon>Bacillati</taxon>
        <taxon>Actinomycetota</taxon>
        <taxon>Actinomycetes</taxon>
        <taxon>Mycobacteriales</taxon>
        <taxon>Nocardiaceae</taxon>
        <taxon>Rhodococcus</taxon>
        <taxon>Rhodococcus erythropolis group</taxon>
    </lineage>
</organism>
<feature type="transmembrane region" description="Helical" evidence="1">
    <location>
        <begin position="7"/>
        <end position="27"/>
    </location>
</feature>
<sequence length="113" mass="12085">MHRRVGVLALIAVVAVLIVVAVSFYSFGGDPTEYCRAHAPRPPASGVEQTLPAEGHWTAFPIAGATCTWNISGDVHYVTSIIRWGPTLMLLGAVAVSIASSYFIAKTLFANRQ</sequence>
<dbReference type="RefSeq" id="WP_042922694.1">
    <property type="nucleotide sequence ID" value="NZ_CP089606.1"/>
</dbReference>
<reference evidence="2" key="1">
    <citation type="submission" date="2023-02" db="EMBL/GenBank/DDBJ databases">
        <title>A novel hydrolase synthesized by Rhodococcus erythropolis HQ is responsible for the detoxification of Zearalenone.</title>
        <authorList>
            <person name="Hu J."/>
            <person name="Xu J."/>
        </authorList>
    </citation>
    <scope>NUCLEOTIDE SEQUENCE</scope>
    <source>
        <strain evidence="2">HQ</strain>
    </source>
</reference>
<keyword evidence="1" id="KW-0472">Membrane</keyword>
<evidence type="ECO:0000313" key="3">
    <source>
        <dbReference type="Proteomes" id="UP001217325"/>
    </source>
</evidence>
<comment type="caution">
    <text evidence="2">The sequence shown here is derived from an EMBL/GenBank/DDBJ whole genome shotgun (WGS) entry which is preliminary data.</text>
</comment>
<proteinExistence type="predicted"/>
<keyword evidence="1" id="KW-0812">Transmembrane</keyword>
<name>A0AAW6LEU6_RHOSG</name>
<keyword evidence="1" id="KW-1133">Transmembrane helix</keyword>
<evidence type="ECO:0000313" key="2">
    <source>
        <dbReference type="EMBL" id="MDE8643380.1"/>
    </source>
</evidence>
<accession>A0AAW6LEU6</accession>
<feature type="transmembrane region" description="Helical" evidence="1">
    <location>
        <begin position="84"/>
        <end position="105"/>
    </location>
</feature>
<dbReference type="EMBL" id="JARDXE010000001">
    <property type="protein sequence ID" value="MDE8643380.1"/>
    <property type="molecule type" value="Genomic_DNA"/>
</dbReference>
<gene>
    <name evidence="2" type="ORF">PXH69_00375</name>
</gene>
<dbReference type="AlphaFoldDB" id="A0AAW6LEU6"/>
<evidence type="ECO:0000256" key="1">
    <source>
        <dbReference type="SAM" id="Phobius"/>
    </source>
</evidence>